<dbReference type="PANTHER" id="PTHR12304">
    <property type="entry name" value="INOSINE-URIDINE PREFERRING NUCLEOSIDE HYDROLASE"/>
    <property type="match status" value="1"/>
</dbReference>
<keyword evidence="2" id="KW-0326">Glycosidase</keyword>
<dbReference type="GO" id="GO:0006152">
    <property type="term" value="P:purine nucleoside catabolic process"/>
    <property type="evidence" value="ECO:0007669"/>
    <property type="project" value="TreeGrafter"/>
</dbReference>
<protein>
    <submittedName>
        <fullName evidence="4">Twin-arginine translocation pathway signal</fullName>
    </submittedName>
</protein>
<dbReference type="PATRIC" id="fig|13690.10.peg.95"/>
<organism evidence="4 5">
    <name type="scientific">Sphingobium yanoikuyae</name>
    <name type="common">Sphingomonas yanoikuyae</name>
    <dbReference type="NCBI Taxonomy" id="13690"/>
    <lineage>
        <taxon>Bacteria</taxon>
        <taxon>Pseudomonadati</taxon>
        <taxon>Pseudomonadota</taxon>
        <taxon>Alphaproteobacteria</taxon>
        <taxon>Sphingomonadales</taxon>
        <taxon>Sphingomonadaceae</taxon>
        <taxon>Sphingobium</taxon>
    </lineage>
</organism>
<gene>
    <name evidence="4" type="ORF">CP98_00094</name>
</gene>
<proteinExistence type="predicted"/>
<comment type="caution">
    <text evidence="4">The sequence shown here is derived from an EMBL/GenBank/DDBJ whole genome shotgun (WGS) entry which is preliminary data.</text>
</comment>
<evidence type="ECO:0000256" key="2">
    <source>
        <dbReference type="ARBA" id="ARBA00023295"/>
    </source>
</evidence>
<accession>A0A084ETX5</accession>
<feature type="domain" description="Inosine/uridine-preferring nucleoside hydrolase" evidence="3">
    <location>
        <begin position="38"/>
        <end position="216"/>
    </location>
</feature>
<dbReference type="RefSeq" id="WP_037515875.1">
    <property type="nucleotide sequence ID" value="NZ_JGVR01000001.1"/>
</dbReference>
<evidence type="ECO:0000256" key="1">
    <source>
        <dbReference type="ARBA" id="ARBA00022801"/>
    </source>
</evidence>
<dbReference type="STRING" id="13690.AX777_23260"/>
<evidence type="ECO:0000313" key="4">
    <source>
        <dbReference type="EMBL" id="KEZ21417.1"/>
    </source>
</evidence>
<dbReference type="SUPFAM" id="SSF53590">
    <property type="entry name" value="Nucleoside hydrolase"/>
    <property type="match status" value="1"/>
</dbReference>
<dbReference type="PROSITE" id="PS51318">
    <property type="entry name" value="TAT"/>
    <property type="match status" value="1"/>
</dbReference>
<dbReference type="InterPro" id="IPR023186">
    <property type="entry name" value="IUNH"/>
</dbReference>
<dbReference type="eggNOG" id="COG1957">
    <property type="taxonomic scope" value="Bacteria"/>
</dbReference>
<dbReference type="InterPro" id="IPR001910">
    <property type="entry name" value="Inosine/uridine_hydrolase_dom"/>
</dbReference>
<dbReference type="InterPro" id="IPR036452">
    <property type="entry name" value="Ribo_hydro-like"/>
</dbReference>
<evidence type="ECO:0000259" key="3">
    <source>
        <dbReference type="Pfam" id="PF01156"/>
    </source>
</evidence>
<dbReference type="GO" id="GO:0008477">
    <property type="term" value="F:purine nucleosidase activity"/>
    <property type="evidence" value="ECO:0007669"/>
    <property type="project" value="TreeGrafter"/>
</dbReference>
<dbReference type="InterPro" id="IPR006311">
    <property type="entry name" value="TAT_signal"/>
</dbReference>
<keyword evidence="1" id="KW-0378">Hydrolase</keyword>
<dbReference type="Proteomes" id="UP000028534">
    <property type="component" value="Unassembled WGS sequence"/>
</dbReference>
<evidence type="ECO:0000313" key="5">
    <source>
        <dbReference type="Proteomes" id="UP000028534"/>
    </source>
</evidence>
<dbReference type="GO" id="GO:0005829">
    <property type="term" value="C:cytosol"/>
    <property type="evidence" value="ECO:0007669"/>
    <property type="project" value="TreeGrafter"/>
</dbReference>
<dbReference type="Pfam" id="PF01156">
    <property type="entry name" value="IU_nuc_hydro"/>
    <property type="match status" value="1"/>
</dbReference>
<dbReference type="Gene3D" id="3.90.245.10">
    <property type="entry name" value="Ribonucleoside hydrolase-like"/>
    <property type="match status" value="1"/>
</dbReference>
<sequence length="322" mass="33837">MRTQIDRRGFIAAGASLMIGTAARSALPVIRQAPKARIIIDNDFAGDPDGLIALAHQLATKAARPVLVTTSALDAKLAALGGQPAGATAAAGKQAAIDLMHIMGLTNLCPVIAGSERFGIAGAQASAAARAIVAEAMRDDPLPLFFTCGGPLTNLAQALQLEPAIADRMTLVWIGGADYPQGGSEYNLSTDLEAARAVIERSHMPIWQIAASAYRQLQMSVAEMSATLRPMSATTAWLYGRYADLPPFVQLGGAITLGDSPMVLLTSVSAESSASSIIAGRRLLDDSRYGAEIPGRSIRLFTQLDARLALADFLALMQPRRD</sequence>
<dbReference type="PANTHER" id="PTHR12304:SF4">
    <property type="entry name" value="URIDINE NUCLEOSIDASE"/>
    <property type="match status" value="1"/>
</dbReference>
<reference evidence="4 5" key="1">
    <citation type="submission" date="2014-03" db="EMBL/GenBank/DDBJ databases">
        <title>Genome sequence of Sphingobium yanoikuyae B1.</title>
        <authorList>
            <person name="Gan H.M."/>
            <person name="Gan H.Y."/>
            <person name="Savka M.A."/>
        </authorList>
    </citation>
    <scope>NUCLEOTIDE SEQUENCE [LARGE SCALE GENOMIC DNA]</scope>
    <source>
        <strain evidence="4 5">B1</strain>
    </source>
</reference>
<dbReference type="AlphaFoldDB" id="A0A084ETX5"/>
<dbReference type="EMBL" id="JGVR01000001">
    <property type="protein sequence ID" value="KEZ21417.1"/>
    <property type="molecule type" value="Genomic_DNA"/>
</dbReference>
<name>A0A084ETX5_SPHYA</name>